<name>A0ABS3TI19_9BACT</name>
<dbReference type="EMBL" id="JAGETX010000010">
    <property type="protein sequence ID" value="MBO3272234.1"/>
    <property type="molecule type" value="Genomic_DNA"/>
</dbReference>
<sequence>MDLLPFSYSAMARLCVLLDAEEFCWDVIPDWERSFSICFATDDFAQVATVGDVWAVVEKRLLERGPLALTTPCTSQRTFYRLRQAMTSLGQARADITPSLDLPSLFPLKARQQQWKQLREESALPLPALHVSATMFGLLWAGATTCLRLLFPQWWMAIAGGLGIACVASSYSFVKMALPAATLGELTSMMVSSHYTALAHSQPNRQEVKSLVLEGLARCGAEKEQLKAYELRDETVLSW</sequence>
<gene>
    <name evidence="2" type="ORF">J4D97_16375</name>
</gene>
<keyword evidence="1" id="KW-0812">Transmembrane</keyword>
<accession>A0ABS3TI19</accession>
<dbReference type="Proteomes" id="UP000670527">
    <property type="component" value="Unassembled WGS sequence"/>
</dbReference>
<keyword evidence="1" id="KW-0472">Membrane</keyword>
<organism evidence="2 3">
    <name type="scientific">Hymenobacter defluvii</name>
    <dbReference type="NCBI Taxonomy" id="2054411"/>
    <lineage>
        <taxon>Bacteria</taxon>
        <taxon>Pseudomonadati</taxon>
        <taxon>Bacteroidota</taxon>
        <taxon>Cytophagia</taxon>
        <taxon>Cytophagales</taxon>
        <taxon>Hymenobacteraceae</taxon>
        <taxon>Hymenobacter</taxon>
    </lineage>
</organism>
<evidence type="ECO:0000313" key="2">
    <source>
        <dbReference type="EMBL" id="MBO3272234.1"/>
    </source>
</evidence>
<evidence type="ECO:0000313" key="3">
    <source>
        <dbReference type="Proteomes" id="UP000670527"/>
    </source>
</evidence>
<keyword evidence="3" id="KW-1185">Reference proteome</keyword>
<reference evidence="2 3" key="1">
    <citation type="submission" date="2021-03" db="EMBL/GenBank/DDBJ databases">
        <authorList>
            <person name="Kim M.K."/>
        </authorList>
    </citation>
    <scope>NUCLEOTIDE SEQUENCE [LARGE SCALE GENOMIC DNA]</scope>
    <source>
        <strain evidence="2 3">BT507</strain>
    </source>
</reference>
<proteinExistence type="predicted"/>
<evidence type="ECO:0000256" key="1">
    <source>
        <dbReference type="SAM" id="Phobius"/>
    </source>
</evidence>
<feature type="transmembrane region" description="Helical" evidence="1">
    <location>
        <begin position="154"/>
        <end position="174"/>
    </location>
</feature>
<keyword evidence="1" id="KW-1133">Transmembrane helix</keyword>
<protein>
    <submittedName>
        <fullName evidence="2">Uncharacterized protein</fullName>
    </submittedName>
</protein>
<comment type="caution">
    <text evidence="2">The sequence shown here is derived from an EMBL/GenBank/DDBJ whole genome shotgun (WGS) entry which is preliminary data.</text>
</comment>